<evidence type="ECO:0000313" key="6">
    <source>
        <dbReference type="WormBase" id="SRAE_2000294200"/>
    </source>
</evidence>
<reference evidence="3 4" key="1">
    <citation type="submission" date="2014-09" db="EMBL/GenBank/DDBJ databases">
        <authorList>
            <person name="Martin A.A."/>
        </authorList>
    </citation>
    <scope>NUCLEOTIDE SEQUENCE</scope>
    <source>
        <strain evidence="4">ED321</strain>
        <strain evidence="3">ED321 Heterogonic</strain>
    </source>
</reference>
<dbReference type="WormBase" id="SRAE_2000294200">
    <property type="protein sequence ID" value="SRP05186"/>
    <property type="gene ID" value="WBGene00263161"/>
</dbReference>
<dbReference type="WBParaSite" id="SRAE_2000294200.1">
    <property type="protein sequence ID" value="SRAE_2000294200.1"/>
    <property type="gene ID" value="WBGene00263161"/>
</dbReference>
<evidence type="ECO:0000259" key="2">
    <source>
        <dbReference type="Pfam" id="PF04155"/>
    </source>
</evidence>
<sequence>MLFLPITSIFFGGGQCPCPVINCPMQVPCQSSLLPHSYPEIQKPCSKKTRSKRESNGIVMINQEKEEENKCNNKELQSIMLDNMSDNVKESKNVILRNIENYFNLSFNIICAHGDFSFLTTTRLYCLVSKENLNCYSYLSEYGNSFDSTEIENKKYK</sequence>
<dbReference type="Pfam" id="PF04155">
    <property type="entry name" value="Ground-like"/>
    <property type="match status" value="1"/>
</dbReference>
<protein>
    <submittedName>
        <fullName evidence="3 5">Ground-like domain-containing protein</fullName>
    </submittedName>
</protein>
<dbReference type="GeneID" id="36380654"/>
<feature type="signal peptide" evidence="1">
    <location>
        <begin position="1"/>
        <end position="16"/>
    </location>
</feature>
<reference evidence="5" key="2">
    <citation type="submission" date="2020-12" db="UniProtKB">
        <authorList>
            <consortium name="WormBaseParasite"/>
        </authorList>
    </citation>
    <scope>IDENTIFICATION</scope>
</reference>
<keyword evidence="4" id="KW-1185">Reference proteome</keyword>
<dbReference type="Proteomes" id="UP000035682">
    <property type="component" value="Unplaced"/>
</dbReference>
<keyword evidence="1" id="KW-0732">Signal</keyword>
<dbReference type="InterPro" id="IPR007284">
    <property type="entry name" value="Ground-like_dom"/>
</dbReference>
<evidence type="ECO:0000313" key="5">
    <source>
        <dbReference type="WBParaSite" id="SRAE_2000294200.1"/>
    </source>
</evidence>
<gene>
    <name evidence="3 5 6" type="ORF">SRAE_2000294200</name>
</gene>
<feature type="domain" description="Ground-like" evidence="2">
    <location>
        <begin position="69"/>
        <end position="138"/>
    </location>
</feature>
<dbReference type="RefSeq" id="XP_024507484.1">
    <property type="nucleotide sequence ID" value="XM_024654077.1"/>
</dbReference>
<dbReference type="EMBL" id="LN609529">
    <property type="protein sequence ID" value="CEF68284.1"/>
    <property type="molecule type" value="Genomic_DNA"/>
</dbReference>
<evidence type="ECO:0000313" key="4">
    <source>
        <dbReference type="Proteomes" id="UP000035682"/>
    </source>
</evidence>
<proteinExistence type="predicted"/>
<organism evidence="3">
    <name type="scientific">Strongyloides ratti</name>
    <name type="common">Parasitic roundworm</name>
    <dbReference type="NCBI Taxonomy" id="34506"/>
    <lineage>
        <taxon>Eukaryota</taxon>
        <taxon>Metazoa</taxon>
        <taxon>Ecdysozoa</taxon>
        <taxon>Nematoda</taxon>
        <taxon>Chromadorea</taxon>
        <taxon>Rhabditida</taxon>
        <taxon>Tylenchina</taxon>
        <taxon>Panagrolaimomorpha</taxon>
        <taxon>Strongyloidoidea</taxon>
        <taxon>Strongyloididae</taxon>
        <taxon>Strongyloides</taxon>
    </lineage>
</organism>
<feature type="chain" id="PRO_5015031357" evidence="1">
    <location>
        <begin position="17"/>
        <end position="157"/>
    </location>
</feature>
<name>A0A090MZ43_STRRB</name>
<dbReference type="AlphaFoldDB" id="A0A090MZ43"/>
<dbReference type="OrthoDB" id="5846317at2759"/>
<accession>A0A090MZ43</accession>
<dbReference type="CTD" id="36380654"/>
<evidence type="ECO:0000256" key="1">
    <source>
        <dbReference type="SAM" id="SignalP"/>
    </source>
</evidence>
<evidence type="ECO:0000313" key="3">
    <source>
        <dbReference type="EMBL" id="CEF68284.1"/>
    </source>
</evidence>